<dbReference type="Proteomes" id="UP000886595">
    <property type="component" value="Unassembled WGS sequence"/>
</dbReference>
<dbReference type="AlphaFoldDB" id="A0A8X7PTH5"/>
<comment type="caution">
    <text evidence="1">The sequence shown here is derived from an EMBL/GenBank/DDBJ whole genome shotgun (WGS) entry which is preliminary data.</text>
</comment>
<protein>
    <submittedName>
        <fullName evidence="1">Uncharacterized protein</fullName>
    </submittedName>
</protein>
<reference evidence="1 2" key="1">
    <citation type="submission" date="2020-02" db="EMBL/GenBank/DDBJ databases">
        <authorList>
            <person name="Ma Q."/>
            <person name="Huang Y."/>
            <person name="Song X."/>
            <person name="Pei D."/>
        </authorList>
    </citation>
    <scope>NUCLEOTIDE SEQUENCE [LARGE SCALE GENOMIC DNA]</scope>
    <source>
        <strain evidence="1">Sxm20200214</strain>
        <tissue evidence="1">Leaf</tissue>
    </source>
</reference>
<evidence type="ECO:0000313" key="2">
    <source>
        <dbReference type="Proteomes" id="UP000886595"/>
    </source>
</evidence>
<organism evidence="1 2">
    <name type="scientific">Brassica carinata</name>
    <name type="common">Ethiopian mustard</name>
    <name type="synonym">Abyssinian cabbage</name>
    <dbReference type="NCBI Taxonomy" id="52824"/>
    <lineage>
        <taxon>Eukaryota</taxon>
        <taxon>Viridiplantae</taxon>
        <taxon>Streptophyta</taxon>
        <taxon>Embryophyta</taxon>
        <taxon>Tracheophyta</taxon>
        <taxon>Spermatophyta</taxon>
        <taxon>Magnoliopsida</taxon>
        <taxon>eudicotyledons</taxon>
        <taxon>Gunneridae</taxon>
        <taxon>Pentapetalae</taxon>
        <taxon>rosids</taxon>
        <taxon>malvids</taxon>
        <taxon>Brassicales</taxon>
        <taxon>Brassicaceae</taxon>
        <taxon>Brassiceae</taxon>
        <taxon>Brassica</taxon>
    </lineage>
</organism>
<accession>A0A8X7PTH5</accession>
<gene>
    <name evidence="1" type="ORF">Bca52824_076182</name>
</gene>
<name>A0A8X7PTH5_BRACI</name>
<keyword evidence="2" id="KW-1185">Reference proteome</keyword>
<sequence length="93" mass="10369">MSFTIPMISLDWRLPEIALKSVEMSVKTLSFGNSRICTMQKANRIAITSAIKRSNVTLTQGSMDRSFPSCIRLTDDQVAVLLKPWCMSDANLS</sequence>
<proteinExistence type="predicted"/>
<dbReference type="EMBL" id="JAAMPC010000015">
    <property type="protein sequence ID" value="KAG2256888.1"/>
    <property type="molecule type" value="Genomic_DNA"/>
</dbReference>
<evidence type="ECO:0000313" key="1">
    <source>
        <dbReference type="EMBL" id="KAG2256888.1"/>
    </source>
</evidence>